<accession>A0A1M6JQQ9</accession>
<dbReference type="OrthoDB" id="4868247at2"/>
<keyword evidence="2" id="KW-1185">Reference proteome</keyword>
<dbReference type="Pfam" id="PF14345">
    <property type="entry name" value="GDYXXLXY"/>
    <property type="match status" value="1"/>
</dbReference>
<evidence type="ECO:0000313" key="2">
    <source>
        <dbReference type="Proteomes" id="UP000184536"/>
    </source>
</evidence>
<organism evidence="1 2">
    <name type="scientific">Geosporobacter subterraneus DSM 17957</name>
    <dbReference type="NCBI Taxonomy" id="1121919"/>
    <lineage>
        <taxon>Bacteria</taxon>
        <taxon>Bacillati</taxon>
        <taxon>Bacillota</taxon>
        <taxon>Clostridia</taxon>
        <taxon>Peptostreptococcales</taxon>
        <taxon>Thermotaleaceae</taxon>
        <taxon>Geosporobacter</taxon>
    </lineage>
</organism>
<proteinExistence type="predicted"/>
<dbReference type="InterPro" id="IPR025833">
    <property type="entry name" value="GDYXXLXY"/>
</dbReference>
<evidence type="ECO:0000313" key="1">
    <source>
        <dbReference type="EMBL" id="SHJ49024.1"/>
    </source>
</evidence>
<dbReference type="AlphaFoldDB" id="A0A1M6JQQ9"/>
<dbReference type="STRING" id="1121919.SAMN02745975_02202"/>
<reference evidence="2" key="1">
    <citation type="submission" date="2016-11" db="EMBL/GenBank/DDBJ databases">
        <authorList>
            <person name="Varghese N."/>
            <person name="Submissions S."/>
        </authorList>
    </citation>
    <scope>NUCLEOTIDE SEQUENCE [LARGE SCALE GENOMIC DNA]</scope>
    <source>
        <strain evidence="2">DSM 17957</strain>
    </source>
</reference>
<protein>
    <submittedName>
        <fullName evidence="1">Uncharacterized membrane-anchored protein</fullName>
    </submittedName>
</protein>
<dbReference type="RefSeq" id="WP_110941329.1">
    <property type="nucleotide sequence ID" value="NZ_FQZV01000027.1"/>
</dbReference>
<name>A0A1M6JQQ9_9FIRM</name>
<sequence length="183" mass="20621">MKINFHRRALIAVSIPLIILLSMVVLPIMTSFAGETILLETRPVDPRDLFRGDYVILSYLIEEIPLDKFSQGDQNELSGDNAYSRFRNQSIYVTLAPNEAGIYEVQGASLKRPKSGIYMKAAYLYHNAMGPNPILRVDYQLDKFFVPENTGTALEEASAKGELLAEIKVFRGYAVLQNVYPKE</sequence>
<dbReference type="EMBL" id="FQZV01000027">
    <property type="protein sequence ID" value="SHJ49024.1"/>
    <property type="molecule type" value="Genomic_DNA"/>
</dbReference>
<gene>
    <name evidence="1" type="ORF">SAMN02745975_02202</name>
</gene>
<dbReference type="Proteomes" id="UP000184536">
    <property type="component" value="Unassembled WGS sequence"/>
</dbReference>